<dbReference type="InterPro" id="IPR052740">
    <property type="entry name" value="CE4"/>
</dbReference>
<reference evidence="4" key="3">
    <citation type="submission" date="2016-08" db="EMBL/GenBank/DDBJ databases">
        <title>Sequencing, assembly and comparative genomics of S. aureofaciens ATCC 10762.</title>
        <authorList>
            <person name="Gradnigo J.S."/>
            <person name="Johnson N."/>
            <person name="Somerville G.A."/>
        </authorList>
    </citation>
    <scope>NUCLEOTIDE SEQUENCE [LARGE SCALE GENOMIC DNA]</scope>
    <source>
        <strain evidence="4">ATCC 10762 / DSM 40127 / CCM 3239 / JCM 4008 / LMG 5968 / NBRC 12843 / NCIMB 8234 / A-377</strain>
    </source>
</reference>
<dbReference type="Gene3D" id="3.20.20.370">
    <property type="entry name" value="Glycoside hydrolase/deacetylase"/>
    <property type="match status" value="1"/>
</dbReference>
<keyword evidence="4" id="KW-1185">Reference proteome</keyword>
<reference evidence="3" key="4">
    <citation type="submission" date="2016-08" db="EMBL/GenBank/DDBJ databases">
        <title>Sequencing, Assembly and Comparative Genomics of S. aureofaciens ATCC 10762.</title>
        <authorList>
            <person name="Gradnigo J.S."/>
            <person name="Johnson N."/>
            <person name="Somerville G.A."/>
        </authorList>
    </citation>
    <scope>NUCLEOTIDE SEQUENCE [LARGE SCALE GENOMIC DNA]</scope>
    <source>
        <strain evidence="3">ATCC 10762</strain>
    </source>
</reference>
<dbReference type="PANTHER" id="PTHR45985:SF3">
    <property type="entry name" value="CHITIN DEACETYLASE-LIKE 4"/>
    <property type="match status" value="1"/>
</dbReference>
<dbReference type="SUPFAM" id="SSF88713">
    <property type="entry name" value="Glycoside hydrolase/deacetylase"/>
    <property type="match status" value="1"/>
</dbReference>
<dbReference type="RefSeq" id="WP_050366501.1">
    <property type="nucleotide sequence ID" value="NZ_BMUB01000034.1"/>
</dbReference>
<name>A0A1E7NBI8_KITAU</name>
<evidence type="ECO:0000313" key="4">
    <source>
        <dbReference type="Proteomes" id="UP000037395"/>
    </source>
</evidence>
<proteinExistence type="predicted"/>
<dbReference type="AlphaFoldDB" id="A0A1E7NBI8"/>
<organism evidence="3 4">
    <name type="scientific">Kitasatospora aureofaciens</name>
    <name type="common">Streptomyces aureofaciens</name>
    <dbReference type="NCBI Taxonomy" id="1894"/>
    <lineage>
        <taxon>Bacteria</taxon>
        <taxon>Bacillati</taxon>
        <taxon>Actinomycetota</taxon>
        <taxon>Actinomycetes</taxon>
        <taxon>Kitasatosporales</taxon>
        <taxon>Streptomycetaceae</taxon>
        <taxon>Kitasatospora</taxon>
    </lineage>
</organism>
<comment type="caution">
    <text evidence="3">The sequence shown here is derived from an EMBL/GenBank/DDBJ whole genome shotgun (WGS) entry which is preliminary data.</text>
</comment>
<dbReference type="GeneID" id="97489854"/>
<dbReference type="InterPro" id="IPR011330">
    <property type="entry name" value="Glyco_hydro/deAcase_b/a-brl"/>
</dbReference>
<dbReference type="EMBL" id="JPRF03000018">
    <property type="protein sequence ID" value="OEV37833.1"/>
    <property type="molecule type" value="Genomic_DNA"/>
</dbReference>
<feature type="region of interest" description="Disordered" evidence="1">
    <location>
        <begin position="1"/>
        <end position="20"/>
    </location>
</feature>
<accession>A0A1E7NBI8</accession>
<feature type="region of interest" description="Disordered" evidence="1">
    <location>
        <begin position="38"/>
        <end position="90"/>
    </location>
</feature>
<dbReference type="KEGG" id="kau:B6264_03020"/>
<dbReference type="OrthoDB" id="438898at2"/>
<dbReference type="EMBL" id="BMUB01000034">
    <property type="protein sequence ID" value="GGV04989.1"/>
    <property type="molecule type" value="Genomic_DNA"/>
</dbReference>
<gene>
    <name evidence="2" type="ORF">GCM10010502_69790</name>
    <name evidence="3" type="ORF">HS99_0024960</name>
</gene>
<feature type="compositionally biased region" description="Low complexity" evidence="1">
    <location>
        <begin position="44"/>
        <end position="63"/>
    </location>
</feature>
<sequence length="390" mass="42018">MSERPSAPTGTPTGPRRGTATVLTLGVVAALAFMPAVPDQRSGPVTPDAAATPSADATDPTVTVLGDGSTSDTGPQPGRPTPVRLKPGEQPPQFVVFSFDAPTEDDNHLFSRARTSAKASGADVTFFLRGIDLLPATKRWQYQPPQHEAGTAAVPFPTDAQVRATLQQLGRAWLDGDEIADGFIGQFCGPKGGRDWSTADWQSEIGQGYSMVNFWKTGTGFTDLPPLPFDYQTDLAGGRAPCLEGRPNLLPAEKDAGWRYDASSPGGTQRWPTQTDGTWDFPLQRIPDASDAHEVLSTDRTPQTYQNAFDRVYHGSRAPLVIDTDLDPRHAPELQSAETTMKDLCHRDGVRCVSFRQLADWLDAQDPTVLDRLRALGPTSSPNWAAAVGP</sequence>
<protein>
    <recommendedName>
        <fullName evidence="6">Polysaccharide deacetylase</fullName>
    </recommendedName>
</protein>
<dbReference type="Proteomes" id="UP000610124">
    <property type="component" value="Unassembled WGS sequence"/>
</dbReference>
<reference evidence="3 4" key="2">
    <citation type="submission" date="2014-07" db="EMBL/GenBank/DDBJ databases">
        <authorList>
            <person name="Zhang J.E."/>
            <person name="Yang H."/>
            <person name="Guo J."/>
            <person name="Deng Z."/>
            <person name="Luo H."/>
            <person name="Luo M."/>
            <person name="Zhao B."/>
        </authorList>
    </citation>
    <scope>NUCLEOTIDE SEQUENCE [LARGE SCALE GENOMIC DNA]</scope>
    <source>
        <strain evidence="3">ATCC 10762</strain>
        <strain evidence="4">ATCC 10762 / DSM 40127 / CCM 3239 / JCM 4008 / LMG 5968 / NBRC 12843 / NCIMB 8234 / A-377</strain>
    </source>
</reference>
<feature type="compositionally biased region" description="Low complexity" evidence="1">
    <location>
        <begin position="7"/>
        <end position="20"/>
    </location>
</feature>
<dbReference type="PANTHER" id="PTHR45985">
    <property type="match status" value="1"/>
</dbReference>
<reference evidence="2 5" key="1">
    <citation type="journal article" date="2014" name="Int. J. Syst. Evol. Microbiol.">
        <title>Complete genome sequence of Corynebacterium casei LMG S-19264T (=DSM 44701T), isolated from a smear-ripened cheese.</title>
        <authorList>
            <consortium name="US DOE Joint Genome Institute (JGI-PGF)"/>
            <person name="Walter F."/>
            <person name="Albersmeier A."/>
            <person name="Kalinowski J."/>
            <person name="Ruckert C."/>
        </authorList>
    </citation>
    <scope>NUCLEOTIDE SEQUENCE [LARGE SCALE GENOMIC DNA]</scope>
    <source>
        <strain evidence="2 5">JCM 4434</strain>
    </source>
</reference>
<evidence type="ECO:0000313" key="5">
    <source>
        <dbReference type="Proteomes" id="UP000610124"/>
    </source>
</evidence>
<accession>A0A8H9LUM2</accession>
<evidence type="ECO:0000313" key="3">
    <source>
        <dbReference type="EMBL" id="OEV37833.1"/>
    </source>
</evidence>
<evidence type="ECO:0008006" key="6">
    <source>
        <dbReference type="Google" id="ProtNLM"/>
    </source>
</evidence>
<evidence type="ECO:0000313" key="2">
    <source>
        <dbReference type="EMBL" id="GGV04989.1"/>
    </source>
</evidence>
<reference evidence="2" key="5">
    <citation type="submission" date="2020-09" db="EMBL/GenBank/DDBJ databases">
        <authorList>
            <person name="Sun Q."/>
            <person name="Ohkuma M."/>
        </authorList>
    </citation>
    <scope>NUCLEOTIDE SEQUENCE</scope>
    <source>
        <strain evidence="2">JCM 4434</strain>
    </source>
</reference>
<evidence type="ECO:0000256" key="1">
    <source>
        <dbReference type="SAM" id="MobiDB-lite"/>
    </source>
</evidence>
<dbReference type="Proteomes" id="UP000037395">
    <property type="component" value="Unassembled WGS sequence"/>
</dbReference>
<dbReference type="GO" id="GO:0005975">
    <property type="term" value="P:carbohydrate metabolic process"/>
    <property type="evidence" value="ECO:0007669"/>
    <property type="project" value="InterPro"/>
</dbReference>